<sequence>MSPALRNLVEKQLLSDLAHYGVVQEGLRFDWSESCIEGHSANYLNSSLENYSGISLYNSDDEYVAHGWMEFILAGEFFLVFWDFLTIRENSRQISDKNQPGIPDHVWQQLPQDIRGSYQKERMTQPPFRKPVL</sequence>
<dbReference type="OrthoDB" id="883339at2"/>
<evidence type="ECO:0000313" key="2">
    <source>
        <dbReference type="Proteomes" id="UP000297549"/>
    </source>
</evidence>
<dbReference type="AlphaFoldDB" id="A0A4Z0Q6X2"/>
<organism evidence="1 2">
    <name type="scientific">Hymenobacter aquaticus</name>
    <dbReference type="NCBI Taxonomy" id="1867101"/>
    <lineage>
        <taxon>Bacteria</taxon>
        <taxon>Pseudomonadati</taxon>
        <taxon>Bacteroidota</taxon>
        <taxon>Cytophagia</taxon>
        <taxon>Cytophagales</taxon>
        <taxon>Hymenobacteraceae</taxon>
        <taxon>Hymenobacter</taxon>
    </lineage>
</organism>
<gene>
    <name evidence="1" type="ORF">E5K00_08220</name>
</gene>
<proteinExistence type="predicted"/>
<dbReference type="EMBL" id="SRLC01000001">
    <property type="protein sequence ID" value="TGE25169.1"/>
    <property type="molecule type" value="Genomic_DNA"/>
</dbReference>
<protein>
    <submittedName>
        <fullName evidence="1">Uncharacterized protein</fullName>
    </submittedName>
</protein>
<keyword evidence="2" id="KW-1185">Reference proteome</keyword>
<comment type="caution">
    <text evidence="1">The sequence shown here is derived from an EMBL/GenBank/DDBJ whole genome shotgun (WGS) entry which is preliminary data.</text>
</comment>
<name>A0A4Z0Q6X2_9BACT</name>
<accession>A0A4Z0Q6X2</accession>
<evidence type="ECO:0000313" key="1">
    <source>
        <dbReference type="EMBL" id="TGE25169.1"/>
    </source>
</evidence>
<reference evidence="1 2" key="1">
    <citation type="submission" date="2019-04" db="EMBL/GenBank/DDBJ databases">
        <authorList>
            <person name="Feng G."/>
            <person name="Zhang J."/>
            <person name="Zhu H."/>
        </authorList>
    </citation>
    <scope>NUCLEOTIDE SEQUENCE [LARGE SCALE GENOMIC DNA]</scope>
    <source>
        <strain evidence="1 2">JCM 31653</strain>
    </source>
</reference>
<dbReference type="RefSeq" id="WP_135462748.1">
    <property type="nucleotide sequence ID" value="NZ_SRLC01000001.1"/>
</dbReference>
<dbReference type="Proteomes" id="UP000297549">
    <property type="component" value="Unassembled WGS sequence"/>
</dbReference>